<evidence type="ECO:0000313" key="1">
    <source>
        <dbReference type="EMBL" id="TBU60663.1"/>
    </source>
</evidence>
<accession>A0A4Q9Q0K8</accession>
<protein>
    <submittedName>
        <fullName evidence="1">Uncharacterized protein</fullName>
    </submittedName>
</protein>
<gene>
    <name evidence="1" type="ORF">BD310DRAFT_310232</name>
</gene>
<keyword evidence="2" id="KW-1185">Reference proteome</keyword>
<name>A0A4Q9Q0K8_9APHY</name>
<proteinExistence type="predicted"/>
<sequence>MVAISAACGCAGRVATRSLEGKTRVTSRVTCLDRIRPRSRSKEFQSTSPGVNLSATRGMAELVTWPYCGHADFHRPSFHSTCSASAPYGIATDGP</sequence>
<reference evidence="1 2" key="1">
    <citation type="submission" date="2019-01" db="EMBL/GenBank/DDBJ databases">
        <title>Draft genome sequences of three monokaryotic isolates of the white-rot basidiomycete fungus Dichomitus squalens.</title>
        <authorList>
            <consortium name="DOE Joint Genome Institute"/>
            <person name="Lopez S.C."/>
            <person name="Andreopoulos B."/>
            <person name="Pangilinan J."/>
            <person name="Lipzen A."/>
            <person name="Riley R."/>
            <person name="Ahrendt S."/>
            <person name="Ng V."/>
            <person name="Barry K."/>
            <person name="Daum C."/>
            <person name="Grigoriev I.V."/>
            <person name="Hilden K.S."/>
            <person name="Makela M.R."/>
            <person name="de Vries R.P."/>
        </authorList>
    </citation>
    <scope>NUCLEOTIDE SEQUENCE [LARGE SCALE GENOMIC DNA]</scope>
    <source>
        <strain evidence="1 2">CBS 464.89</strain>
    </source>
</reference>
<dbReference type="AlphaFoldDB" id="A0A4Q9Q0K8"/>
<dbReference type="EMBL" id="ML145103">
    <property type="protein sequence ID" value="TBU60663.1"/>
    <property type="molecule type" value="Genomic_DNA"/>
</dbReference>
<dbReference type="Proteomes" id="UP000292082">
    <property type="component" value="Unassembled WGS sequence"/>
</dbReference>
<organism evidence="1 2">
    <name type="scientific">Dichomitus squalens</name>
    <dbReference type="NCBI Taxonomy" id="114155"/>
    <lineage>
        <taxon>Eukaryota</taxon>
        <taxon>Fungi</taxon>
        <taxon>Dikarya</taxon>
        <taxon>Basidiomycota</taxon>
        <taxon>Agaricomycotina</taxon>
        <taxon>Agaricomycetes</taxon>
        <taxon>Polyporales</taxon>
        <taxon>Polyporaceae</taxon>
        <taxon>Dichomitus</taxon>
    </lineage>
</organism>
<evidence type="ECO:0000313" key="2">
    <source>
        <dbReference type="Proteomes" id="UP000292082"/>
    </source>
</evidence>